<dbReference type="RefSeq" id="WP_253669372.1">
    <property type="nucleotide sequence ID" value="NZ_JAMTCP010000008.1"/>
</dbReference>
<gene>
    <name evidence="2" type="ORF">LX15_002149</name>
</gene>
<organism evidence="2 3">
    <name type="scientific">Streptoalloteichus tenebrarius (strain ATCC 17920 / DSM 40477 / JCM 4838 / CBS 697.72 / NBRC 16177 / NCIMB 11028 / NRRL B-12390 / A12253. 1 / ISP 5477)</name>
    <name type="common">Streptomyces tenebrarius</name>
    <dbReference type="NCBI Taxonomy" id="1933"/>
    <lineage>
        <taxon>Bacteria</taxon>
        <taxon>Bacillati</taxon>
        <taxon>Actinomycetota</taxon>
        <taxon>Actinomycetes</taxon>
        <taxon>Pseudonocardiales</taxon>
        <taxon>Pseudonocardiaceae</taxon>
        <taxon>Streptoalloteichus</taxon>
    </lineage>
</organism>
<accession>A0ABT1HSR4</accession>
<proteinExistence type="predicted"/>
<sequence length="232" mass="24261">MADRRIGGAGGGSDPAPRRGKAAVFVAAAVTAGLVAASGGAGTVGGMTLGSSGGATAGSSGAGGSAAGRSVRARKSESREAARRGDADEAWRRLGMRRLRQAARRDLDCLRNSFGEVQRFFARTPCTSLDRMLFAVGDGQNTAVVSVVWVRFPRRDDVRRFRSVMDVHGSGDVRPLGSGLLGMAEIRFTGRHYHPHPNGDTITIAETERLGGTVDDEVLGALAEVASFLPRP</sequence>
<comment type="caution">
    <text evidence="2">The sequence shown here is derived from an EMBL/GenBank/DDBJ whole genome shotgun (WGS) entry which is preliminary data.</text>
</comment>
<dbReference type="Proteomes" id="UP001205311">
    <property type="component" value="Unassembled WGS sequence"/>
</dbReference>
<keyword evidence="3" id="KW-1185">Reference proteome</keyword>
<evidence type="ECO:0000256" key="1">
    <source>
        <dbReference type="SAM" id="MobiDB-lite"/>
    </source>
</evidence>
<evidence type="ECO:0000313" key="2">
    <source>
        <dbReference type="EMBL" id="MCP2258455.1"/>
    </source>
</evidence>
<feature type="compositionally biased region" description="Basic and acidic residues" evidence="1">
    <location>
        <begin position="74"/>
        <end position="87"/>
    </location>
</feature>
<feature type="compositionally biased region" description="Gly residues" evidence="1">
    <location>
        <begin position="55"/>
        <end position="66"/>
    </location>
</feature>
<protein>
    <recommendedName>
        <fullName evidence="4">Secreted protein</fullName>
    </recommendedName>
</protein>
<evidence type="ECO:0008006" key="4">
    <source>
        <dbReference type="Google" id="ProtNLM"/>
    </source>
</evidence>
<name>A0ABT1HSR4_STRSD</name>
<feature type="region of interest" description="Disordered" evidence="1">
    <location>
        <begin position="55"/>
        <end position="87"/>
    </location>
</feature>
<reference evidence="2 3" key="1">
    <citation type="submission" date="2022-06" db="EMBL/GenBank/DDBJ databases">
        <title>Genomic Encyclopedia of Archaeal and Bacterial Type Strains, Phase II (KMG-II): from individual species to whole genera.</title>
        <authorList>
            <person name="Goeker M."/>
        </authorList>
    </citation>
    <scope>NUCLEOTIDE SEQUENCE [LARGE SCALE GENOMIC DNA]</scope>
    <source>
        <strain evidence="2 3">DSM 40477</strain>
    </source>
</reference>
<dbReference type="EMBL" id="JAMTCP010000008">
    <property type="protein sequence ID" value="MCP2258455.1"/>
    <property type="molecule type" value="Genomic_DNA"/>
</dbReference>
<evidence type="ECO:0000313" key="3">
    <source>
        <dbReference type="Proteomes" id="UP001205311"/>
    </source>
</evidence>